<evidence type="ECO:0000313" key="2">
    <source>
        <dbReference type="EMBL" id="SDF94586.1"/>
    </source>
</evidence>
<feature type="region of interest" description="Disordered" evidence="1">
    <location>
        <begin position="78"/>
        <end position="194"/>
    </location>
</feature>
<protein>
    <submittedName>
        <fullName evidence="2">Uncharacterized protein</fullName>
    </submittedName>
</protein>
<evidence type="ECO:0000256" key="1">
    <source>
        <dbReference type="SAM" id="MobiDB-lite"/>
    </source>
</evidence>
<sequence>MAQDHPHSTNISAATRVSKPFCAQNLGAVLMWHTRTRRTSFHRDRRVQTPPTGWHRLHPHHHRTFFLGLRFSLRSRSFTRNSHPTRSSHLVTVVSSATKARRKHHDNPFQDQRSRQAHHRPGERPRPSQDAKRDRGRGRVSERELHLDPEVRQKQVTTRSGALVGQGARGRSGVSDADLARAGGGCDGGEGDHRDLRLARNCEREGVA</sequence>
<organism evidence="2 3">
    <name type="scientific">Rhodobacter capsulatus</name>
    <name type="common">Rhodopseudomonas capsulata</name>
    <dbReference type="NCBI Taxonomy" id="1061"/>
    <lineage>
        <taxon>Bacteria</taxon>
        <taxon>Pseudomonadati</taxon>
        <taxon>Pseudomonadota</taxon>
        <taxon>Alphaproteobacteria</taxon>
        <taxon>Rhodobacterales</taxon>
        <taxon>Rhodobacter group</taxon>
        <taxon>Rhodobacter</taxon>
    </lineage>
</organism>
<dbReference type="Proteomes" id="UP000183812">
    <property type="component" value="Unassembled WGS sequence"/>
</dbReference>
<feature type="compositionally biased region" description="Basic and acidic residues" evidence="1">
    <location>
        <begin position="106"/>
        <end position="153"/>
    </location>
</feature>
<accession>A0A1G7Q7U8</accession>
<reference evidence="2 3" key="1">
    <citation type="submission" date="2016-10" db="EMBL/GenBank/DDBJ databases">
        <authorList>
            <person name="de Groot N.N."/>
        </authorList>
    </citation>
    <scope>NUCLEOTIDE SEQUENCE [LARGE SCALE GENOMIC DNA]</scope>
    <source>
        <strain evidence="3">DSM 938 / 37b4</strain>
    </source>
</reference>
<gene>
    <name evidence="2" type="ORF">SAMN04244550_03152</name>
</gene>
<dbReference type="EMBL" id="FNAY01000022">
    <property type="protein sequence ID" value="SDF94586.1"/>
    <property type="molecule type" value="Genomic_DNA"/>
</dbReference>
<name>A0A1G7Q7U8_RHOCA</name>
<evidence type="ECO:0000313" key="3">
    <source>
        <dbReference type="Proteomes" id="UP000183812"/>
    </source>
</evidence>
<feature type="compositionally biased region" description="Polar residues" evidence="1">
    <location>
        <begin position="81"/>
        <end position="98"/>
    </location>
</feature>
<dbReference type="AlphaFoldDB" id="A0A1G7Q7U8"/>
<proteinExistence type="predicted"/>